<dbReference type="GO" id="GO:0016125">
    <property type="term" value="P:sterol metabolic process"/>
    <property type="evidence" value="ECO:0007669"/>
    <property type="project" value="TreeGrafter"/>
</dbReference>
<dbReference type="EC" id="1.14.19.41" evidence="6"/>
<name>A0AAW1QP76_9CHLO</name>
<dbReference type="PANTHER" id="PTHR24286">
    <property type="entry name" value="CYTOCHROME P450 26"/>
    <property type="match status" value="1"/>
</dbReference>
<evidence type="ECO:0000256" key="1">
    <source>
        <dbReference type="ARBA" id="ARBA00001971"/>
    </source>
</evidence>
<dbReference type="AlphaFoldDB" id="A0AAW1QP76"/>
<dbReference type="CDD" id="cd11082">
    <property type="entry name" value="CYP61_CYP710"/>
    <property type="match status" value="1"/>
</dbReference>
<dbReference type="SUPFAM" id="SSF48264">
    <property type="entry name" value="Cytochrome P450"/>
    <property type="match status" value="1"/>
</dbReference>
<dbReference type="GO" id="GO:0020037">
    <property type="term" value="F:heme binding"/>
    <property type="evidence" value="ECO:0007669"/>
    <property type="project" value="InterPro"/>
</dbReference>
<evidence type="ECO:0000313" key="12">
    <source>
        <dbReference type="EMBL" id="KAK9823344.1"/>
    </source>
</evidence>
<keyword evidence="10" id="KW-0503">Monooxygenase</keyword>
<evidence type="ECO:0000256" key="11">
    <source>
        <dbReference type="SAM" id="Phobius"/>
    </source>
</evidence>
<dbReference type="GO" id="GO:0000249">
    <property type="term" value="F:C-22 sterol desaturase (NADPH) activity"/>
    <property type="evidence" value="ECO:0007669"/>
    <property type="project" value="UniProtKB-EC"/>
</dbReference>
<evidence type="ECO:0000256" key="8">
    <source>
        <dbReference type="ARBA" id="ARBA00047463"/>
    </source>
</evidence>
<evidence type="ECO:0000256" key="5">
    <source>
        <dbReference type="ARBA" id="ARBA00023004"/>
    </source>
</evidence>
<feature type="binding site" description="axial binding residue" evidence="9">
    <location>
        <position position="472"/>
    </location>
    <ligand>
        <name>heme</name>
        <dbReference type="ChEBI" id="CHEBI:30413"/>
    </ligand>
    <ligandPart>
        <name>Fe</name>
        <dbReference type="ChEBI" id="CHEBI:18248"/>
    </ligandPart>
</feature>
<dbReference type="Pfam" id="PF00067">
    <property type="entry name" value="p450"/>
    <property type="match status" value="1"/>
</dbReference>
<comment type="catalytic activity">
    <reaction evidence="8">
        <text>5-dehydroepisterol + NADPH + O2 + H(+) = ergosta-5,7,22,24(28)-tetraen-3beta-ol + NADP(+) + 2 H2O</text>
        <dbReference type="Rhea" id="RHEA:33467"/>
        <dbReference type="ChEBI" id="CHEBI:15377"/>
        <dbReference type="ChEBI" id="CHEBI:15378"/>
        <dbReference type="ChEBI" id="CHEBI:15379"/>
        <dbReference type="ChEBI" id="CHEBI:18249"/>
        <dbReference type="ChEBI" id="CHEBI:52972"/>
        <dbReference type="ChEBI" id="CHEBI:57783"/>
        <dbReference type="ChEBI" id="CHEBI:58349"/>
        <dbReference type="EC" id="1.14.19.41"/>
    </reaction>
</comment>
<dbReference type="InterPro" id="IPR001128">
    <property type="entry name" value="Cyt_P450"/>
</dbReference>
<feature type="transmembrane region" description="Helical" evidence="11">
    <location>
        <begin position="35"/>
        <end position="55"/>
    </location>
</feature>
<evidence type="ECO:0000313" key="13">
    <source>
        <dbReference type="Proteomes" id="UP001489004"/>
    </source>
</evidence>
<comment type="caution">
    <text evidence="12">The sequence shown here is derived from an EMBL/GenBank/DDBJ whole genome shotgun (WGS) entry which is preliminary data.</text>
</comment>
<dbReference type="PRINTS" id="PR00385">
    <property type="entry name" value="P450"/>
</dbReference>
<protein>
    <recommendedName>
        <fullName evidence="6">sterol 22-desaturase</fullName>
        <ecNumber evidence="6">1.14.19.41</ecNumber>
    </recommendedName>
    <alternativeName>
        <fullName evidence="7">C-22 sterol desaturase</fullName>
    </alternativeName>
</protein>
<sequence>MSCNTTDHERDQAWAMPGHGSLWDFLGLPHREPGWLTTAKLVICAVSVVLAYVLWEQMRFTICRFRSGGKLVPGPRFAVPFIGCVAQMVMDPYKFWEDQRKFSFPGFSWNSMIGRFMIFTTDADISRHVFNFNDPETLFMAVHPSGKNILGPTNLAFMHGKPHQAIRKSFLSLFTRKALATYVETQDGVIRRHLAEWVKLEGEQEIRPFIRDMNATTSQEVFAGPYLTDPEEREKFSDAFRHMTDGFLAFPICLPGTAVWKGKQGRLFIVSVLEKASKLAKANMKAGREPRCLLDFWAQRCLEEVAEAEVVGVAPAAHTSDHAMAETVMDFLFASQDASTASLVWTTCLMAEYPDVLAKVREEQARVRPDPDALVTGAVLAEMTYTRQVVKEVLRFRPPAPMVPQIAQKDFQLTDDYKAPKGTLIMPSIVAANMQGFTDPLTFDPDRFSPERKEDIRHAKNFLTFGHGPHYCVGKEYAINHLTCYLAILSTSCDWTRRRTCSDASNWQYLPTIYPATSLVTLAARTTAAAQYRGGGSKAGNAGLPVASSAAV</sequence>
<evidence type="ECO:0000256" key="6">
    <source>
        <dbReference type="ARBA" id="ARBA00039038"/>
    </source>
</evidence>
<keyword evidence="11" id="KW-1133">Transmembrane helix</keyword>
<proteinExistence type="inferred from homology"/>
<comment type="cofactor">
    <cofactor evidence="1 9">
        <name>heme</name>
        <dbReference type="ChEBI" id="CHEBI:30413"/>
    </cofactor>
</comment>
<evidence type="ECO:0000256" key="10">
    <source>
        <dbReference type="RuleBase" id="RU000461"/>
    </source>
</evidence>
<dbReference type="GO" id="GO:0005506">
    <property type="term" value="F:iron ion binding"/>
    <property type="evidence" value="ECO:0007669"/>
    <property type="project" value="InterPro"/>
</dbReference>
<organism evidence="12 13">
    <name type="scientific">[Myrmecia] bisecta</name>
    <dbReference type="NCBI Taxonomy" id="41462"/>
    <lineage>
        <taxon>Eukaryota</taxon>
        <taxon>Viridiplantae</taxon>
        <taxon>Chlorophyta</taxon>
        <taxon>core chlorophytes</taxon>
        <taxon>Trebouxiophyceae</taxon>
        <taxon>Trebouxiales</taxon>
        <taxon>Trebouxiaceae</taxon>
        <taxon>Myrmecia</taxon>
    </lineage>
</organism>
<reference evidence="12 13" key="1">
    <citation type="journal article" date="2024" name="Nat. Commun.">
        <title>Phylogenomics reveals the evolutionary origins of lichenization in chlorophyte algae.</title>
        <authorList>
            <person name="Puginier C."/>
            <person name="Libourel C."/>
            <person name="Otte J."/>
            <person name="Skaloud P."/>
            <person name="Haon M."/>
            <person name="Grisel S."/>
            <person name="Petersen M."/>
            <person name="Berrin J.G."/>
            <person name="Delaux P.M."/>
            <person name="Dal Grande F."/>
            <person name="Keller J."/>
        </authorList>
    </citation>
    <scope>NUCLEOTIDE SEQUENCE [LARGE SCALE GENOMIC DNA]</scope>
    <source>
        <strain evidence="12 13">SAG 2043</strain>
    </source>
</reference>
<dbReference type="InterPro" id="IPR036396">
    <property type="entry name" value="Cyt_P450_sf"/>
</dbReference>
<keyword evidence="5 9" id="KW-0408">Iron</keyword>
<accession>A0AAW1QP76</accession>
<dbReference type="EMBL" id="JALJOR010000002">
    <property type="protein sequence ID" value="KAK9823344.1"/>
    <property type="molecule type" value="Genomic_DNA"/>
</dbReference>
<keyword evidence="3 9" id="KW-0479">Metal-binding</keyword>
<keyword evidence="11" id="KW-0812">Transmembrane</keyword>
<dbReference type="InterPro" id="IPR017972">
    <property type="entry name" value="Cyt_P450_CS"/>
</dbReference>
<keyword evidence="9 10" id="KW-0349">Heme</keyword>
<keyword evidence="4 10" id="KW-0560">Oxidoreductase</keyword>
<evidence type="ECO:0000256" key="3">
    <source>
        <dbReference type="ARBA" id="ARBA00022723"/>
    </source>
</evidence>
<dbReference type="PANTHER" id="PTHR24286:SF228">
    <property type="entry name" value="C-22 STEROL DESATURASE ERG5"/>
    <property type="match status" value="1"/>
</dbReference>
<dbReference type="PRINTS" id="PR00465">
    <property type="entry name" value="EP450IV"/>
</dbReference>
<evidence type="ECO:0000256" key="9">
    <source>
        <dbReference type="PIRSR" id="PIRSR602403-1"/>
    </source>
</evidence>
<comment type="similarity">
    <text evidence="2 10">Belongs to the cytochrome P450 family.</text>
</comment>
<evidence type="ECO:0000256" key="4">
    <source>
        <dbReference type="ARBA" id="ARBA00023002"/>
    </source>
</evidence>
<keyword evidence="11" id="KW-0472">Membrane</keyword>
<dbReference type="Gene3D" id="1.10.630.10">
    <property type="entry name" value="Cytochrome P450"/>
    <property type="match status" value="1"/>
</dbReference>
<evidence type="ECO:0000256" key="7">
    <source>
        <dbReference type="ARBA" id="ARBA00041546"/>
    </source>
</evidence>
<dbReference type="PROSITE" id="PS00086">
    <property type="entry name" value="CYTOCHROME_P450"/>
    <property type="match status" value="1"/>
</dbReference>
<gene>
    <name evidence="12" type="ORF">WJX72_002058</name>
</gene>
<dbReference type="InterPro" id="IPR002403">
    <property type="entry name" value="Cyt_P450_E_grp-IV"/>
</dbReference>
<keyword evidence="13" id="KW-1185">Reference proteome</keyword>
<dbReference type="GO" id="GO:0004497">
    <property type="term" value="F:monooxygenase activity"/>
    <property type="evidence" value="ECO:0007669"/>
    <property type="project" value="UniProtKB-KW"/>
</dbReference>
<evidence type="ECO:0000256" key="2">
    <source>
        <dbReference type="ARBA" id="ARBA00010617"/>
    </source>
</evidence>
<dbReference type="Proteomes" id="UP001489004">
    <property type="component" value="Unassembled WGS sequence"/>
</dbReference>